<protein>
    <submittedName>
        <fullName evidence="2">Uncharacterized protein</fullName>
    </submittedName>
</protein>
<name>A0A0N1N4R3_9HYPH</name>
<keyword evidence="3" id="KW-1185">Reference proteome</keyword>
<dbReference type="EMBL" id="LGSZ01000024">
    <property type="protein sequence ID" value="KPH82059.1"/>
    <property type="molecule type" value="Genomic_DNA"/>
</dbReference>
<feature type="region of interest" description="Disordered" evidence="1">
    <location>
        <begin position="1"/>
        <end position="30"/>
    </location>
</feature>
<dbReference type="AlphaFoldDB" id="A0A0N1N4R3"/>
<gene>
    <name evidence="2" type="ORF">AE618_05465</name>
</gene>
<accession>A0A0N1N4R3</accession>
<organism evidence="2 3">
    <name type="scientific">Bosea vaviloviae</name>
    <dbReference type="NCBI Taxonomy" id="1526658"/>
    <lineage>
        <taxon>Bacteria</taxon>
        <taxon>Pseudomonadati</taxon>
        <taxon>Pseudomonadota</taxon>
        <taxon>Alphaproteobacteria</taxon>
        <taxon>Hyphomicrobiales</taxon>
        <taxon>Boseaceae</taxon>
        <taxon>Bosea</taxon>
    </lineage>
</organism>
<dbReference type="Proteomes" id="UP000037822">
    <property type="component" value="Unassembled WGS sequence"/>
</dbReference>
<reference evidence="2 3" key="1">
    <citation type="submission" date="2015-07" db="EMBL/GenBank/DDBJ databases">
        <title>Whole genome sequencing of Bosea vaviloviae isolated from cave pool.</title>
        <authorList>
            <person name="Tan N.E.H."/>
            <person name="Lee Y.P."/>
            <person name="Gan H.M."/>
            <person name="Barton H."/>
            <person name="Savka M.A."/>
        </authorList>
    </citation>
    <scope>NUCLEOTIDE SEQUENCE [LARGE SCALE GENOMIC DNA]</scope>
    <source>
        <strain evidence="2 3">SD260</strain>
    </source>
</reference>
<proteinExistence type="predicted"/>
<comment type="caution">
    <text evidence="2">The sequence shown here is derived from an EMBL/GenBank/DDBJ whole genome shotgun (WGS) entry which is preliminary data.</text>
</comment>
<evidence type="ECO:0000313" key="2">
    <source>
        <dbReference type="EMBL" id="KPH82059.1"/>
    </source>
</evidence>
<dbReference type="PATRIC" id="fig|1526658.3.peg.4289"/>
<evidence type="ECO:0000256" key="1">
    <source>
        <dbReference type="SAM" id="MobiDB-lite"/>
    </source>
</evidence>
<feature type="compositionally biased region" description="Polar residues" evidence="1">
    <location>
        <begin position="11"/>
        <end position="22"/>
    </location>
</feature>
<evidence type="ECO:0000313" key="3">
    <source>
        <dbReference type="Proteomes" id="UP000037822"/>
    </source>
</evidence>
<sequence>MIGNRDIPQAGSKTMAQKTPEQLSREFEGRKAKGLAKGGAAFWPNIIANAVLKLTAAKAGITVSALSELITKDAESSDAVRKAGAAEALARLRQAVAKAEG</sequence>